<sequence>MYVPVNLVRGGCSQGVCLRVAGSRWYEGRLLASKLCVHTWGSCAANNRNVLSPSRGGRKSTIQAWAWSVSPDGSEGGCVPGLSPGMGEAVCALCLHVVFPPCVSESLSVHFYKDTVPLD</sequence>
<evidence type="ECO:0000313" key="1">
    <source>
        <dbReference type="EMBL" id="CAI9150674.1"/>
    </source>
</evidence>
<name>A0ABN8XST8_RANTA</name>
<protein>
    <submittedName>
        <fullName evidence="1">Uncharacterized protein</fullName>
    </submittedName>
</protein>
<evidence type="ECO:0000313" key="2">
    <source>
        <dbReference type="Proteomes" id="UP001176941"/>
    </source>
</evidence>
<organism evidence="1 2">
    <name type="scientific">Rangifer tarandus platyrhynchus</name>
    <name type="common">Svalbard reindeer</name>
    <dbReference type="NCBI Taxonomy" id="3082113"/>
    <lineage>
        <taxon>Eukaryota</taxon>
        <taxon>Metazoa</taxon>
        <taxon>Chordata</taxon>
        <taxon>Craniata</taxon>
        <taxon>Vertebrata</taxon>
        <taxon>Euteleostomi</taxon>
        <taxon>Mammalia</taxon>
        <taxon>Eutheria</taxon>
        <taxon>Laurasiatheria</taxon>
        <taxon>Artiodactyla</taxon>
        <taxon>Ruminantia</taxon>
        <taxon>Pecora</taxon>
        <taxon>Cervidae</taxon>
        <taxon>Odocoileinae</taxon>
        <taxon>Rangifer</taxon>
    </lineage>
</organism>
<proteinExistence type="predicted"/>
<dbReference type="Proteomes" id="UP001176941">
    <property type="component" value="Unassembled WGS sequence"/>
</dbReference>
<accession>A0ABN8XST8</accession>
<gene>
    <name evidence="1" type="ORF">MRATA1EN1_LOCUS32292</name>
</gene>
<comment type="caution">
    <text evidence="1">The sequence shown here is derived from an EMBL/GenBank/DDBJ whole genome shotgun (WGS) entry which is preliminary data.</text>
</comment>
<reference evidence="1" key="1">
    <citation type="submission" date="2023-04" db="EMBL/GenBank/DDBJ databases">
        <authorList>
            <consortium name="ELIXIR-Norway"/>
        </authorList>
    </citation>
    <scope>NUCLEOTIDE SEQUENCE [LARGE SCALE GENOMIC DNA]</scope>
</reference>
<dbReference type="EMBL" id="CATKSN020000973">
    <property type="protein sequence ID" value="CAI9150674.1"/>
    <property type="molecule type" value="Genomic_DNA"/>
</dbReference>
<keyword evidence="2" id="KW-1185">Reference proteome</keyword>